<dbReference type="RefSeq" id="WP_020934320.1">
    <property type="nucleotide sequence ID" value="NC_021915.1"/>
</dbReference>
<dbReference type="EMBL" id="CP003924">
    <property type="protein sequence ID" value="AGS34387.1"/>
    <property type="molecule type" value="Genomic_DNA"/>
</dbReference>
<dbReference type="Pfam" id="PF12724">
    <property type="entry name" value="Flavodoxin_5"/>
    <property type="match status" value="1"/>
</dbReference>
<accession>S5STK6</accession>
<dbReference type="InterPro" id="IPR026816">
    <property type="entry name" value="Flavodoxin_dom"/>
</dbReference>
<dbReference type="Proteomes" id="UP000015388">
    <property type="component" value="Chromosome"/>
</dbReference>
<dbReference type="SUPFAM" id="SSF52218">
    <property type="entry name" value="Flavoproteins"/>
    <property type="match status" value="1"/>
</dbReference>
<dbReference type="PATRIC" id="fig|1224163.3.peg.910"/>
<gene>
    <name evidence="2" type="ORF">B841_04550</name>
</gene>
<dbReference type="InterPro" id="IPR001226">
    <property type="entry name" value="Flavodoxin_CS"/>
</dbReference>
<dbReference type="InterPro" id="IPR029039">
    <property type="entry name" value="Flavoprotein-like_sf"/>
</dbReference>
<dbReference type="GO" id="GO:0009055">
    <property type="term" value="F:electron transfer activity"/>
    <property type="evidence" value="ECO:0007669"/>
    <property type="project" value="InterPro"/>
</dbReference>
<dbReference type="PROSITE" id="PS00201">
    <property type="entry name" value="FLAVODOXIN"/>
    <property type="match status" value="1"/>
</dbReference>
<proteinExistence type="predicted"/>
<evidence type="ECO:0000313" key="2">
    <source>
        <dbReference type="EMBL" id="AGS34387.1"/>
    </source>
</evidence>
<dbReference type="Gene3D" id="3.40.50.360">
    <property type="match status" value="1"/>
</dbReference>
<dbReference type="HOGENOM" id="CLU_108839_1_0_11"/>
<dbReference type="GO" id="GO:0010181">
    <property type="term" value="F:FMN binding"/>
    <property type="evidence" value="ECO:0007669"/>
    <property type="project" value="InterPro"/>
</dbReference>
<dbReference type="OrthoDB" id="4878515at2"/>
<protein>
    <recommendedName>
        <fullName evidence="1">Flavodoxin domain-containing protein</fullName>
    </recommendedName>
</protein>
<dbReference type="AlphaFoldDB" id="S5STK6"/>
<evidence type="ECO:0000259" key="1">
    <source>
        <dbReference type="Pfam" id="PF12724"/>
    </source>
</evidence>
<organism evidence="2 3">
    <name type="scientific">Corynebacterium maris DSM 45190</name>
    <dbReference type="NCBI Taxonomy" id="1224163"/>
    <lineage>
        <taxon>Bacteria</taxon>
        <taxon>Bacillati</taxon>
        <taxon>Actinomycetota</taxon>
        <taxon>Actinomycetes</taxon>
        <taxon>Mycobacteriales</taxon>
        <taxon>Corynebacteriaceae</taxon>
        <taxon>Corynebacterium</taxon>
    </lineage>
</organism>
<feature type="domain" description="Flavodoxin" evidence="1">
    <location>
        <begin position="4"/>
        <end position="131"/>
    </location>
</feature>
<name>S5STK6_9CORY</name>
<reference evidence="2 3" key="1">
    <citation type="submission" date="2012-11" db="EMBL/GenBank/DDBJ databases">
        <title>The complete genome sequence of Corynebacterium maris Coryn-1 (=DSM 45190).</title>
        <authorList>
            <person name="Schaffert L."/>
            <person name="Albersmeier A."/>
            <person name="Kalinowski J."/>
            <person name="Ruckert C."/>
        </authorList>
    </citation>
    <scope>NUCLEOTIDE SEQUENCE [LARGE SCALE GENOMIC DNA]</scope>
    <source>
        <strain evidence="3">Coryn-1</strain>
    </source>
</reference>
<sequence>MTRILYATAYGSTQQYAEELARRLGVEAETIEGVDAATLRGSEPMIVLSYTHGPSLPAASFIADNDLGDRPLAAVAVGMSRPENARKRDQIRKMLGPFAAQVQRFYLPGRMHYSELTDKHHSMMRMIITMLSMKPGKTDNDRAMVEEYNTDVDRVDFAELDPVVEWAQAHGA</sequence>
<dbReference type="STRING" id="1224163.B841_04550"/>
<keyword evidence="3" id="KW-1185">Reference proteome</keyword>
<dbReference type="KEGG" id="cmd:B841_04550"/>
<dbReference type="eggNOG" id="COG0716">
    <property type="taxonomic scope" value="Bacteria"/>
</dbReference>
<evidence type="ECO:0000313" key="3">
    <source>
        <dbReference type="Proteomes" id="UP000015388"/>
    </source>
</evidence>